<protein>
    <submittedName>
        <fullName evidence="1">Uncharacterized protein</fullName>
    </submittedName>
</protein>
<evidence type="ECO:0000313" key="1">
    <source>
        <dbReference type="EMBL" id="KAG6589256.1"/>
    </source>
</evidence>
<accession>A0AAV6N0M2</accession>
<reference evidence="1 2" key="1">
    <citation type="journal article" date="2021" name="Hortic Res">
        <title>The domestication of Cucurbita argyrosperma as revealed by the genome of its wild relative.</title>
        <authorList>
            <person name="Barrera-Redondo J."/>
            <person name="Sanchez-de la Vega G."/>
            <person name="Aguirre-Liguori J.A."/>
            <person name="Castellanos-Morales G."/>
            <person name="Gutierrez-Guerrero Y.T."/>
            <person name="Aguirre-Dugua X."/>
            <person name="Aguirre-Planter E."/>
            <person name="Tenaillon M.I."/>
            <person name="Lira-Saade R."/>
            <person name="Eguiarte L.E."/>
        </authorList>
    </citation>
    <scope>NUCLEOTIDE SEQUENCE [LARGE SCALE GENOMIC DNA]</scope>
    <source>
        <strain evidence="1">JBR-2021</strain>
    </source>
</reference>
<name>A0AAV6N0M2_9ROSI</name>
<sequence>MVVHEGRWWGPVEQRQRLCDGRTKEKRVWREKEEGTVCEPENELGIGNCDFKLKIWGSDAELGGGGAPGWTPP</sequence>
<dbReference type="EMBL" id="JAGKQH010000011">
    <property type="protein sequence ID" value="KAG6589256.1"/>
    <property type="molecule type" value="Genomic_DNA"/>
</dbReference>
<dbReference type="AlphaFoldDB" id="A0AAV6N0M2"/>
<evidence type="ECO:0000313" key="2">
    <source>
        <dbReference type="Proteomes" id="UP000685013"/>
    </source>
</evidence>
<feature type="non-terminal residue" evidence="1">
    <location>
        <position position="1"/>
    </location>
</feature>
<keyword evidence="2" id="KW-1185">Reference proteome</keyword>
<organism evidence="1 2">
    <name type="scientific">Cucurbita argyrosperma subsp. sororia</name>
    <dbReference type="NCBI Taxonomy" id="37648"/>
    <lineage>
        <taxon>Eukaryota</taxon>
        <taxon>Viridiplantae</taxon>
        <taxon>Streptophyta</taxon>
        <taxon>Embryophyta</taxon>
        <taxon>Tracheophyta</taxon>
        <taxon>Spermatophyta</taxon>
        <taxon>Magnoliopsida</taxon>
        <taxon>eudicotyledons</taxon>
        <taxon>Gunneridae</taxon>
        <taxon>Pentapetalae</taxon>
        <taxon>rosids</taxon>
        <taxon>fabids</taxon>
        <taxon>Cucurbitales</taxon>
        <taxon>Cucurbitaceae</taxon>
        <taxon>Cucurbiteae</taxon>
        <taxon>Cucurbita</taxon>
    </lineage>
</organism>
<dbReference type="Proteomes" id="UP000685013">
    <property type="component" value="Chromosome 11"/>
</dbReference>
<proteinExistence type="predicted"/>
<gene>
    <name evidence="1" type="ORF">SDJN03_17821</name>
</gene>
<comment type="caution">
    <text evidence="1">The sequence shown here is derived from an EMBL/GenBank/DDBJ whole genome shotgun (WGS) entry which is preliminary data.</text>
</comment>